<organism evidence="1 2">
    <name type="scientific">Sulfitobacter aestuarii</name>
    <dbReference type="NCBI Taxonomy" id="2161676"/>
    <lineage>
        <taxon>Bacteria</taxon>
        <taxon>Pseudomonadati</taxon>
        <taxon>Pseudomonadota</taxon>
        <taxon>Alphaproteobacteria</taxon>
        <taxon>Rhodobacterales</taxon>
        <taxon>Roseobacteraceae</taxon>
        <taxon>Sulfitobacter</taxon>
    </lineage>
</organism>
<dbReference type="InterPro" id="IPR023157">
    <property type="entry name" value="AGR-C-984p-like_sf"/>
</dbReference>
<keyword evidence="2" id="KW-1185">Reference proteome</keyword>
<dbReference type="Pfam" id="PF06748">
    <property type="entry name" value="DUF1217"/>
    <property type="match status" value="1"/>
</dbReference>
<gene>
    <name evidence="1" type="ORF">ACFSUD_08235</name>
</gene>
<dbReference type="RefSeq" id="WP_386373284.1">
    <property type="nucleotide sequence ID" value="NZ_JBHUMP010000005.1"/>
</dbReference>
<name>A0ABW5U277_9RHOB</name>
<accession>A0ABW5U277</accession>
<dbReference type="Gene3D" id="1.10.3700.10">
    <property type="entry name" value="AGR C 984p-like"/>
    <property type="match status" value="1"/>
</dbReference>
<evidence type="ECO:0000313" key="1">
    <source>
        <dbReference type="EMBL" id="MFD2739552.1"/>
    </source>
</evidence>
<proteinExistence type="predicted"/>
<sequence length="271" mass="30295">MISTQGLSPMLAVTLVRENRETFENDVRNEAMAKREIAAFEERIGAIGSVEELVQDYEVFSFVMKAFDLEKEIYAKAMMKQIITADPEDKDSILNKLTDSKYKVINETLGFARDGSAGPDLQDPDWQKEMTQRYVSQRLIDSQSSVNESVGTVLAFEQKVSGMSNWYKVLADKEMTDFIFTAFGLPDNLAQADVDSKMKMLSARMDIEDLQDPEMQEKLIRQYSAFVGVGAASQVQSPVLALMSAATNSGTYSVLTVDMEMLRGFSASAYR</sequence>
<evidence type="ECO:0000313" key="2">
    <source>
        <dbReference type="Proteomes" id="UP001597474"/>
    </source>
</evidence>
<dbReference type="SUPFAM" id="SSF158837">
    <property type="entry name" value="AGR C 984p-like"/>
    <property type="match status" value="1"/>
</dbReference>
<dbReference type="EMBL" id="JBHUMP010000005">
    <property type="protein sequence ID" value="MFD2739552.1"/>
    <property type="molecule type" value="Genomic_DNA"/>
</dbReference>
<dbReference type="Proteomes" id="UP001597474">
    <property type="component" value="Unassembled WGS sequence"/>
</dbReference>
<protein>
    <submittedName>
        <fullName evidence="1">DUF1217 domain-containing protein</fullName>
    </submittedName>
</protein>
<reference evidence="2" key="1">
    <citation type="journal article" date="2019" name="Int. J. Syst. Evol. Microbiol.">
        <title>The Global Catalogue of Microorganisms (GCM) 10K type strain sequencing project: providing services to taxonomists for standard genome sequencing and annotation.</title>
        <authorList>
            <consortium name="The Broad Institute Genomics Platform"/>
            <consortium name="The Broad Institute Genome Sequencing Center for Infectious Disease"/>
            <person name="Wu L."/>
            <person name="Ma J."/>
        </authorList>
    </citation>
    <scope>NUCLEOTIDE SEQUENCE [LARGE SCALE GENOMIC DNA]</scope>
    <source>
        <strain evidence="2">TISTR 2562</strain>
    </source>
</reference>
<dbReference type="InterPro" id="IPR010626">
    <property type="entry name" value="DUF1217"/>
</dbReference>
<comment type="caution">
    <text evidence="1">The sequence shown here is derived from an EMBL/GenBank/DDBJ whole genome shotgun (WGS) entry which is preliminary data.</text>
</comment>